<protein>
    <submittedName>
        <fullName evidence="2">Acyl-CoA dehydrogenase</fullName>
    </submittedName>
</protein>
<dbReference type="RefSeq" id="WP_160883310.1">
    <property type="nucleotide sequence ID" value="NZ_WURB01000002.1"/>
</dbReference>
<gene>
    <name evidence="2" type="ORF">GR328_04475</name>
</gene>
<reference evidence="2 3" key="2">
    <citation type="submission" date="2020-01" db="EMBL/GenBank/DDBJ databases">
        <title>Microvirga sp. nov., an arsenate reduction bacterium isolated from Tibet hotspring sediments.</title>
        <authorList>
            <person name="Xian W.-D."/>
            <person name="Li W.-J."/>
        </authorList>
    </citation>
    <scope>NUCLEOTIDE SEQUENCE [LARGE SCALE GENOMIC DNA]</scope>
    <source>
        <strain evidence="2 3">KCTC 23863</strain>
    </source>
</reference>
<name>A0A7X3SN56_9HYPH</name>
<evidence type="ECO:0000313" key="3">
    <source>
        <dbReference type="Proteomes" id="UP000436483"/>
    </source>
</evidence>
<dbReference type="SUPFAM" id="SSF54637">
    <property type="entry name" value="Thioesterase/thiol ester dehydrase-isomerase"/>
    <property type="match status" value="2"/>
</dbReference>
<organism evidence="2 3">
    <name type="scientific">Microvirga makkahensis</name>
    <dbReference type="NCBI Taxonomy" id="1128670"/>
    <lineage>
        <taxon>Bacteria</taxon>
        <taxon>Pseudomonadati</taxon>
        <taxon>Pseudomonadota</taxon>
        <taxon>Alphaproteobacteria</taxon>
        <taxon>Hyphomicrobiales</taxon>
        <taxon>Methylobacteriaceae</taxon>
        <taxon>Microvirga</taxon>
    </lineage>
</organism>
<accession>A0A7X3SN56</accession>
<dbReference type="InterPro" id="IPR052741">
    <property type="entry name" value="Mitochondrial_HTD2"/>
</dbReference>
<dbReference type="Proteomes" id="UP000436483">
    <property type="component" value="Unassembled WGS sequence"/>
</dbReference>
<evidence type="ECO:0000313" key="2">
    <source>
        <dbReference type="EMBL" id="MXQ10714.1"/>
    </source>
</evidence>
<dbReference type="Gene3D" id="3.10.129.10">
    <property type="entry name" value="Hotdog Thioesterase"/>
    <property type="match status" value="1"/>
</dbReference>
<feature type="domain" description="FAS1-like dehydratase" evidence="1">
    <location>
        <begin position="77"/>
        <end position="132"/>
    </location>
</feature>
<dbReference type="PANTHER" id="PTHR28152">
    <property type="entry name" value="HYDROXYACYL-THIOESTER DEHYDRATASE TYPE 2, MITOCHONDRIAL"/>
    <property type="match status" value="1"/>
</dbReference>
<dbReference type="InterPro" id="IPR029069">
    <property type="entry name" value="HotDog_dom_sf"/>
</dbReference>
<evidence type="ECO:0000259" key="1">
    <source>
        <dbReference type="Pfam" id="PF13452"/>
    </source>
</evidence>
<sequence>MTETGIFKEWIGRTETAKQAAERWPILGLCALLDKHEAPGPGDPIPPAAHWTYFGPTVPQSQIGADGHPERKGLLPPIVQPRRMWAASDITFSGEIRVGDVMTKTARIADISEKEGKTGSLIFVNIDNRYHVGGTEVLSEVQTLVYRDHPGPGEAPPPVKAAPTSPAWSHRIDPDPVMLFRYSAVTFNGHRIHYDEPYTTHDEGYPGIIVQGQLTATLLLDQFRTRFSGRPIRSFNFRAVKPLFSGRPFFLEGAEKDDGSYSLWARDEEGGLSMVATLS</sequence>
<dbReference type="InterPro" id="IPR039569">
    <property type="entry name" value="FAS1-like_DH_region"/>
</dbReference>
<dbReference type="AlphaFoldDB" id="A0A7X3SN56"/>
<reference evidence="2 3" key="1">
    <citation type="submission" date="2019-12" db="EMBL/GenBank/DDBJ databases">
        <authorList>
            <person name="Yuan C.-G."/>
        </authorList>
    </citation>
    <scope>NUCLEOTIDE SEQUENCE [LARGE SCALE GENOMIC DNA]</scope>
    <source>
        <strain evidence="2 3">KCTC 23863</strain>
    </source>
</reference>
<dbReference type="Pfam" id="PF13452">
    <property type="entry name" value="FAS1_DH_region"/>
    <property type="match status" value="1"/>
</dbReference>
<dbReference type="GO" id="GO:0019171">
    <property type="term" value="F:(3R)-hydroxyacyl-[acyl-carrier-protein] dehydratase activity"/>
    <property type="evidence" value="ECO:0007669"/>
    <property type="project" value="TreeGrafter"/>
</dbReference>
<proteinExistence type="predicted"/>
<dbReference type="OrthoDB" id="7183822at2"/>
<comment type="caution">
    <text evidence="2">The sequence shown here is derived from an EMBL/GenBank/DDBJ whole genome shotgun (WGS) entry which is preliminary data.</text>
</comment>
<dbReference type="PANTHER" id="PTHR28152:SF1">
    <property type="entry name" value="HYDROXYACYL-THIOESTER DEHYDRATASE TYPE 2, MITOCHONDRIAL"/>
    <property type="match status" value="1"/>
</dbReference>
<keyword evidence="3" id="KW-1185">Reference proteome</keyword>
<dbReference type="EMBL" id="WURB01000002">
    <property type="protein sequence ID" value="MXQ10714.1"/>
    <property type="molecule type" value="Genomic_DNA"/>
</dbReference>